<dbReference type="PANTHER" id="PTHR45255:SF1">
    <property type="entry name" value="DNAJ HOMOLOG SUBFAMILY C MEMBER 24"/>
    <property type="match status" value="1"/>
</dbReference>
<dbReference type="GO" id="GO:0008198">
    <property type="term" value="F:ferrous iron binding"/>
    <property type="evidence" value="ECO:0007669"/>
    <property type="project" value="TreeGrafter"/>
</dbReference>
<keyword evidence="3" id="KW-0862">Zinc</keyword>
<dbReference type="Pfam" id="PF05207">
    <property type="entry name" value="Zn_ribbon_CSL"/>
    <property type="match status" value="1"/>
</dbReference>
<evidence type="ECO:0000256" key="4">
    <source>
        <dbReference type="ARBA" id="ARBA00023004"/>
    </source>
</evidence>
<proteinExistence type="inferred from homology"/>
<feature type="domain" description="DPH-type MB" evidence="6">
    <location>
        <begin position="97"/>
        <end position="161"/>
    </location>
</feature>
<dbReference type="PROSITE" id="PS51074">
    <property type="entry name" value="DPH_MB"/>
    <property type="match status" value="1"/>
</dbReference>
<gene>
    <name evidence="7" type="ORF">OXX778_LOCUS15225</name>
</gene>
<dbReference type="Gene3D" id="3.10.660.10">
    <property type="entry name" value="DPH Zinc finger"/>
    <property type="match status" value="1"/>
</dbReference>
<dbReference type="SUPFAM" id="SSF144217">
    <property type="entry name" value="CSL zinc finger"/>
    <property type="match status" value="1"/>
</dbReference>
<dbReference type="Pfam" id="PF00226">
    <property type="entry name" value="DnaJ"/>
    <property type="match status" value="1"/>
</dbReference>
<evidence type="ECO:0000259" key="6">
    <source>
        <dbReference type="PROSITE" id="PS51074"/>
    </source>
</evidence>
<dbReference type="AlphaFoldDB" id="A0A814EX17"/>
<dbReference type="Gene3D" id="1.10.287.110">
    <property type="entry name" value="DnaJ domain"/>
    <property type="match status" value="1"/>
</dbReference>
<keyword evidence="8" id="KW-1185">Reference proteome</keyword>
<dbReference type="InterPro" id="IPR007872">
    <property type="entry name" value="DPH_MB_dom"/>
</dbReference>
<dbReference type="SUPFAM" id="SSF46565">
    <property type="entry name" value="Chaperone J-domain"/>
    <property type="match status" value="1"/>
</dbReference>
<name>A0A814EX17_9BILA</name>
<dbReference type="CDD" id="cd06257">
    <property type="entry name" value="DnaJ"/>
    <property type="match status" value="1"/>
</dbReference>
<evidence type="ECO:0000259" key="5">
    <source>
        <dbReference type="PROSITE" id="PS50076"/>
    </source>
</evidence>
<dbReference type="InterPro" id="IPR036671">
    <property type="entry name" value="DPH_MB_sf"/>
</dbReference>
<accession>A0A814EX17</accession>
<feature type="domain" description="J" evidence="5">
    <location>
        <begin position="2"/>
        <end position="65"/>
    </location>
</feature>
<comment type="similarity">
    <text evidence="1">Belongs to the DPH4 family.</text>
</comment>
<comment type="caution">
    <text evidence="7">The sequence shown here is derived from an EMBL/GenBank/DDBJ whole genome shotgun (WGS) entry which is preliminary data.</text>
</comment>
<keyword evidence="4" id="KW-0408">Iron</keyword>
<dbReference type="EMBL" id="CAJNOC010003312">
    <property type="protein sequence ID" value="CAF0977132.1"/>
    <property type="molecule type" value="Genomic_DNA"/>
</dbReference>
<evidence type="ECO:0000256" key="3">
    <source>
        <dbReference type="ARBA" id="ARBA00022833"/>
    </source>
</evidence>
<dbReference type="InterPro" id="IPR001623">
    <property type="entry name" value="DnaJ_domain"/>
</dbReference>
<organism evidence="7 8">
    <name type="scientific">Brachionus calyciflorus</name>
    <dbReference type="NCBI Taxonomy" id="104777"/>
    <lineage>
        <taxon>Eukaryota</taxon>
        <taxon>Metazoa</taxon>
        <taxon>Spiralia</taxon>
        <taxon>Gnathifera</taxon>
        <taxon>Rotifera</taxon>
        <taxon>Eurotatoria</taxon>
        <taxon>Monogononta</taxon>
        <taxon>Pseudotrocha</taxon>
        <taxon>Ploima</taxon>
        <taxon>Brachionidae</taxon>
        <taxon>Brachionus</taxon>
    </lineage>
</organism>
<dbReference type="GO" id="GO:0001671">
    <property type="term" value="F:ATPase activator activity"/>
    <property type="evidence" value="ECO:0007669"/>
    <property type="project" value="TreeGrafter"/>
</dbReference>
<evidence type="ECO:0000256" key="2">
    <source>
        <dbReference type="ARBA" id="ARBA00022723"/>
    </source>
</evidence>
<protein>
    <recommendedName>
        <fullName evidence="9">Diphthamide biosynthesis protein 4</fullName>
    </recommendedName>
</protein>
<evidence type="ECO:0000313" key="7">
    <source>
        <dbReference type="EMBL" id="CAF0977132.1"/>
    </source>
</evidence>
<dbReference type="InterPro" id="IPR036869">
    <property type="entry name" value="J_dom_sf"/>
</dbReference>
<dbReference type="PRINTS" id="PR00625">
    <property type="entry name" value="JDOMAIN"/>
</dbReference>
<dbReference type="PANTHER" id="PTHR45255">
    <property type="entry name" value="DNAJ HOMOLOG SUBFAMILY C MEMBER 24"/>
    <property type="match status" value="1"/>
</dbReference>
<evidence type="ECO:0000313" key="8">
    <source>
        <dbReference type="Proteomes" id="UP000663879"/>
    </source>
</evidence>
<sequence length="161" mass="18481">MNAYELLECSKTSSQDEIKQSYHKLLLLHHPDKSTNQNIDNFLKIQSAYKILSNTTERGAYDSLLKQLELKQIGSNLEDYEFLNDDGENMFLLSLKKDFDFDAESNEYKRKCRCGSLYKIKDKDLYEFFNISNDGCSVSANSFVVGLECDTCSLVINVLVI</sequence>
<evidence type="ECO:0000256" key="1">
    <source>
        <dbReference type="ARBA" id="ARBA00006169"/>
    </source>
</evidence>
<dbReference type="OrthoDB" id="66964at2759"/>
<dbReference type="PROSITE" id="PS50076">
    <property type="entry name" value="DNAJ_2"/>
    <property type="match status" value="1"/>
</dbReference>
<dbReference type="Proteomes" id="UP000663879">
    <property type="component" value="Unassembled WGS sequence"/>
</dbReference>
<reference evidence="7" key="1">
    <citation type="submission" date="2021-02" db="EMBL/GenBank/DDBJ databases">
        <authorList>
            <person name="Nowell W R."/>
        </authorList>
    </citation>
    <scope>NUCLEOTIDE SEQUENCE</scope>
    <source>
        <strain evidence="7">Ploen Becks lab</strain>
    </source>
</reference>
<keyword evidence="2" id="KW-0479">Metal-binding</keyword>
<dbReference type="SMART" id="SM00271">
    <property type="entry name" value="DnaJ"/>
    <property type="match status" value="1"/>
</dbReference>
<evidence type="ECO:0008006" key="9">
    <source>
        <dbReference type="Google" id="ProtNLM"/>
    </source>
</evidence>